<accession>U5GZ59</accession>
<dbReference type="AlphaFoldDB" id="U5GZ59"/>
<feature type="compositionally biased region" description="Acidic residues" evidence="1">
    <location>
        <begin position="216"/>
        <end position="231"/>
    </location>
</feature>
<reference evidence="2" key="2">
    <citation type="submission" date="2010-11" db="EMBL/GenBank/DDBJ databases">
        <authorList>
            <consortium name="The Broad Institute Genome Sequencing Platform"/>
            <person name="Earl A."/>
            <person name="Ward D."/>
            <person name="Feldgarden M."/>
            <person name="Gevers D."/>
            <person name="Butler R."/>
            <person name="Young S.K."/>
            <person name="Zeng Q."/>
            <person name="Gargeya S."/>
            <person name="Fitzgerald M."/>
            <person name="Haas B."/>
            <person name="Abouelleil A."/>
            <person name="Alvarado L."/>
            <person name="Arachchi H.M."/>
            <person name="Berlin A."/>
            <person name="Brown A."/>
            <person name="Chapman S.B."/>
            <person name="Chen Z."/>
            <person name="Dunbar C."/>
            <person name="Freedman E."/>
            <person name="Gearin G."/>
            <person name="Gellesch M."/>
            <person name="Goldberg J."/>
            <person name="Griggs A."/>
            <person name="Gujja S."/>
            <person name="Heilman E."/>
            <person name="Heiman D."/>
            <person name="Howarth C."/>
            <person name="Larson L."/>
            <person name="Lui A."/>
            <person name="MacDonald P.J.P."/>
            <person name="Mehta T."/>
            <person name="Montmayeur A."/>
            <person name="Murphy C."/>
            <person name="Neiman D."/>
            <person name="Pearson M."/>
            <person name="Priest M."/>
            <person name="Roberts A."/>
            <person name="Saif S."/>
            <person name="Shea T."/>
            <person name="Shenoy N."/>
            <person name="Sisk P."/>
            <person name="Stolte C."/>
            <person name="Sykes S."/>
            <person name="White J."/>
            <person name="Yandava C."/>
            <person name="Wortman J."/>
            <person name="Nusbaum C."/>
            <person name="Birren B."/>
        </authorList>
    </citation>
    <scope>NUCLEOTIDE SEQUENCE</scope>
    <source>
        <strain evidence="2">P1A1 Lamole</strain>
    </source>
</reference>
<dbReference type="OrthoDB" id="2538227at2759"/>
<feature type="compositionally biased region" description="Basic residues" evidence="1">
    <location>
        <begin position="61"/>
        <end position="73"/>
    </location>
</feature>
<evidence type="ECO:0000313" key="3">
    <source>
        <dbReference type="EnsemblFungi" id="MVLG_00463T0"/>
    </source>
</evidence>
<gene>
    <name evidence="2" type="ORF">MVLG_00463</name>
</gene>
<reference evidence="3" key="4">
    <citation type="submission" date="2015-06" db="UniProtKB">
        <authorList>
            <consortium name="EnsemblFungi"/>
        </authorList>
    </citation>
    <scope>IDENTIFICATION</scope>
</reference>
<evidence type="ECO:0000313" key="2">
    <source>
        <dbReference type="EMBL" id="KDE09568.1"/>
    </source>
</evidence>
<feature type="compositionally biased region" description="Low complexity" evidence="1">
    <location>
        <begin position="174"/>
        <end position="189"/>
    </location>
</feature>
<dbReference type="EnsemblFungi" id="MVLG_00463T0">
    <property type="protein sequence ID" value="MVLG_00463T0"/>
    <property type="gene ID" value="MVLG_00463"/>
</dbReference>
<dbReference type="Proteomes" id="UP000017200">
    <property type="component" value="Unassembled WGS sequence"/>
</dbReference>
<reference evidence="4" key="1">
    <citation type="submission" date="2010-11" db="EMBL/GenBank/DDBJ databases">
        <title>The genome sequence of Microbotryum violaceum strain p1A1 Lamole.</title>
        <authorList>
            <person name="Cuomo C."/>
            <person name="Perlin M."/>
            <person name="Young S.K."/>
            <person name="Zeng Q."/>
            <person name="Gargeya S."/>
            <person name="Alvarado L."/>
            <person name="Berlin A."/>
            <person name="Chapman S.B."/>
            <person name="Chen Z."/>
            <person name="Freedman E."/>
            <person name="Gellesch M."/>
            <person name="Goldberg J."/>
            <person name="Griggs A."/>
            <person name="Gujja S."/>
            <person name="Heilman E."/>
            <person name="Heiman D."/>
            <person name="Howarth C."/>
            <person name="Mehta T."/>
            <person name="Neiman D."/>
            <person name="Pearson M."/>
            <person name="Roberts A."/>
            <person name="Saif S."/>
            <person name="Shea T."/>
            <person name="Shenoy N."/>
            <person name="Sisk P."/>
            <person name="Stolte C."/>
            <person name="Sykes S."/>
            <person name="White J."/>
            <person name="Yandava C."/>
            <person name="Haas B."/>
            <person name="Nusbaum C."/>
            <person name="Birren B."/>
        </authorList>
    </citation>
    <scope>NUCLEOTIDE SEQUENCE [LARGE SCALE GENOMIC DNA]</scope>
    <source>
        <strain evidence="4">p1A1 Lamole</strain>
    </source>
</reference>
<dbReference type="HOGENOM" id="CLU_1107802_0_0_1"/>
<organism evidence="2">
    <name type="scientific">Microbotryum lychnidis-dioicae (strain p1A1 Lamole / MvSl-1064)</name>
    <name type="common">Anther smut fungus</name>
    <dbReference type="NCBI Taxonomy" id="683840"/>
    <lineage>
        <taxon>Eukaryota</taxon>
        <taxon>Fungi</taxon>
        <taxon>Dikarya</taxon>
        <taxon>Basidiomycota</taxon>
        <taxon>Pucciniomycotina</taxon>
        <taxon>Microbotryomycetes</taxon>
        <taxon>Microbotryales</taxon>
        <taxon>Microbotryaceae</taxon>
        <taxon>Microbotryum</taxon>
    </lineage>
</organism>
<evidence type="ECO:0000313" key="4">
    <source>
        <dbReference type="Proteomes" id="UP000017200"/>
    </source>
</evidence>
<dbReference type="EMBL" id="AEIJ01000033">
    <property type="status" value="NOT_ANNOTATED_CDS"/>
    <property type="molecule type" value="Genomic_DNA"/>
</dbReference>
<feature type="region of interest" description="Disordered" evidence="1">
    <location>
        <begin position="174"/>
        <end position="237"/>
    </location>
</feature>
<protein>
    <submittedName>
        <fullName evidence="2 3">Uncharacterized protein</fullName>
    </submittedName>
</protein>
<keyword evidence="4" id="KW-1185">Reference proteome</keyword>
<dbReference type="InParanoid" id="U5GZ59"/>
<sequence>MVPGTASLKSMREVQRQRSLGLHAQARYRHGTSGSLGHPTPSSSGSDGVPGGPPAASTSRRSVHGGVHHHHGTKSSNEYSVRGNARTQAALQEELLLAHGHVPTGSSMMSASAPSRGAARTNIEVDAASSDEDQAAATRRRTSLRLDQLIVHKPPRLDLTHDYEVITPHARVITLPDDTSSPSTSALSLGNHHTGRPSSFLHPPRQGSDTGSSSASEEDDDWELLGMEDEAAVGPTVAPQVRTWASIVSRV</sequence>
<name>U5GZ59_USTV1</name>
<evidence type="ECO:0000256" key="1">
    <source>
        <dbReference type="SAM" id="MobiDB-lite"/>
    </source>
</evidence>
<dbReference type="EMBL" id="GL541644">
    <property type="protein sequence ID" value="KDE09568.1"/>
    <property type="molecule type" value="Genomic_DNA"/>
</dbReference>
<feature type="region of interest" description="Disordered" evidence="1">
    <location>
        <begin position="1"/>
        <end position="81"/>
    </location>
</feature>
<reference evidence="2 4" key="3">
    <citation type="journal article" date="2015" name="BMC Genomics">
        <title>Sex and parasites: genomic and transcriptomic analysis of Microbotryum lychnidis-dioicae, the biotrophic and plant-castrating anther smut fungus.</title>
        <authorList>
            <person name="Perlin M.H."/>
            <person name="Amselem J."/>
            <person name="Fontanillas E."/>
            <person name="Toh S.S."/>
            <person name="Chen Z."/>
            <person name="Goldberg J."/>
            <person name="Duplessis S."/>
            <person name="Henrissat B."/>
            <person name="Young S."/>
            <person name="Zeng Q."/>
            <person name="Aguileta G."/>
            <person name="Petit E."/>
            <person name="Badouin H."/>
            <person name="Andrews J."/>
            <person name="Razeeq D."/>
            <person name="Gabaldon T."/>
            <person name="Quesneville H."/>
            <person name="Giraud T."/>
            <person name="Hood M.E."/>
            <person name="Schultz D.J."/>
            <person name="Cuomo C.A."/>
        </authorList>
    </citation>
    <scope>NUCLEOTIDE SEQUENCE [LARGE SCALE GENOMIC DNA]</scope>
    <source>
        <strain evidence="4">p1A1 Lamole</strain>
        <strain evidence="2">P1A1 Lamole</strain>
    </source>
</reference>
<proteinExistence type="predicted"/>